<dbReference type="HOGENOM" id="CLU_027562_17_5_11"/>
<dbReference type="GO" id="GO:0003677">
    <property type="term" value="F:DNA binding"/>
    <property type="evidence" value="ECO:0007669"/>
    <property type="project" value="UniProtKB-KW"/>
</dbReference>
<dbReference type="STRING" id="504474.cu0012"/>
<reference evidence="4 5" key="1">
    <citation type="journal article" date="2008" name="J. Biotechnol.">
        <title>The lifestyle of Corynebacterium urealyticum derived from its complete genome sequence established by pyrosequencing.</title>
        <authorList>
            <person name="Tauch A."/>
            <person name="Trost E."/>
            <person name="Tilker A."/>
            <person name="Ludewig U."/>
            <person name="Schneiker S."/>
            <person name="Goesmann A."/>
            <person name="Arnold W."/>
            <person name="Bekel T."/>
            <person name="Brinkrolf K."/>
            <person name="Brune I."/>
            <person name="Goetker S."/>
            <person name="Kalinowski J."/>
            <person name="Kamp P.-B."/>
            <person name="Lobo F.P."/>
            <person name="Viehoever P."/>
            <person name="Weisshaar B."/>
            <person name="Soriano F."/>
            <person name="Droege M."/>
            <person name="Puehler A."/>
        </authorList>
    </citation>
    <scope>NUCLEOTIDE SEQUENCE [LARGE SCALE GENOMIC DNA]</scope>
    <source>
        <strain evidence="5">ATCC 43042 / DSM 7109</strain>
    </source>
</reference>
<dbReference type="PROSITE" id="PS51898">
    <property type="entry name" value="TYR_RECOMBINASE"/>
    <property type="match status" value="1"/>
</dbReference>
<dbReference type="AntiFam" id="ANF00010">
    <property type="entry name" value="tRNA translation"/>
</dbReference>
<dbReference type="Gene3D" id="1.10.443.10">
    <property type="entry name" value="Intergrase catalytic core"/>
    <property type="match status" value="1"/>
</dbReference>
<dbReference type="eggNOG" id="COG0582">
    <property type="taxonomic scope" value="Bacteria"/>
</dbReference>
<dbReference type="GO" id="GO:0015074">
    <property type="term" value="P:DNA integration"/>
    <property type="evidence" value="ECO:0007669"/>
    <property type="project" value="InterPro"/>
</dbReference>
<sequence>MKFGALAQLVEHLLCKQKVRSSILLCSTKQQVRGCFHPLACFRFWCLSCSRTDSLWHDTPARRDCPTADRGSYGTVMARNSWGSTRKLPSGRIQARYLGPDGKTYKAPNTFPDELSALAWLGDVRKTIDLGSWEPPQLKKMKVAVPTVGEAVEHWLSMMKAGVRDSTYATYSAIVTNRVLNDEALCAVPVDRLTVAMVGEWWERTVTRWPDTAPRNRSAYQKLGAAIALAVEYGHIDHNVVNLRAARRQVKPKAKELPATADMLSILNTVPHRFRLVTVLCLFHGLRLGEALGIRGANISPDCDTITVEGNLVRVQDEDGRSTMVHHEPKTQAGYRTVPVLTEFIHVVREHVDTYRPGAGCYATTTATGEPVMDTEYRNVFHAAQDRAGITARITPHYGRNWLITRLAEAGATPKEIGRVLGQEDVSTIVGVYMRVRESRPAELMNRISTTKPTGPSSGGAVK</sequence>
<organism evidence="4 5">
    <name type="scientific">Corynebacterium urealyticum (strain ATCC 43042 / DSM 7109)</name>
    <dbReference type="NCBI Taxonomy" id="504474"/>
    <lineage>
        <taxon>Bacteria</taxon>
        <taxon>Bacillati</taxon>
        <taxon>Actinomycetota</taxon>
        <taxon>Actinomycetes</taxon>
        <taxon>Mycobacteriales</taxon>
        <taxon>Corynebacteriaceae</taxon>
        <taxon>Corynebacterium</taxon>
    </lineage>
</organism>
<dbReference type="InterPro" id="IPR058717">
    <property type="entry name" value="Phage_L5_Integrase_N"/>
</dbReference>
<dbReference type="AlphaFoldDB" id="B1VDY3"/>
<dbReference type="Pfam" id="PF26003">
    <property type="entry name" value="Integrase_N_phage"/>
    <property type="match status" value="1"/>
</dbReference>
<dbReference type="InterPro" id="IPR011010">
    <property type="entry name" value="DNA_brk_join_enz"/>
</dbReference>
<dbReference type="InterPro" id="IPR002104">
    <property type="entry name" value="Integrase_catalytic"/>
</dbReference>
<feature type="domain" description="Tyr recombinase" evidence="3">
    <location>
        <begin position="252"/>
        <end position="446"/>
    </location>
</feature>
<dbReference type="EMBL" id="AM942444">
    <property type="protein sequence ID" value="CAQ03972.1"/>
    <property type="molecule type" value="Genomic_DNA"/>
</dbReference>
<keyword evidence="5" id="KW-1185">Reference proteome</keyword>
<evidence type="ECO:0000256" key="2">
    <source>
        <dbReference type="ARBA" id="ARBA00023172"/>
    </source>
</evidence>
<evidence type="ECO:0000313" key="4">
    <source>
        <dbReference type="EMBL" id="CAQ03972.1"/>
    </source>
</evidence>
<name>B1VDY3_CORU7</name>
<accession>B1VDY3</accession>
<gene>
    <name evidence="4" type="ordered locus">cu0012</name>
</gene>
<dbReference type="KEGG" id="cur:cu0012"/>
<dbReference type="InterPro" id="IPR010998">
    <property type="entry name" value="Integrase_recombinase_N"/>
</dbReference>
<keyword evidence="2" id="KW-0233">DNA recombination</keyword>
<evidence type="ECO:0000259" key="3">
    <source>
        <dbReference type="PROSITE" id="PS51898"/>
    </source>
</evidence>
<evidence type="ECO:0000313" key="5">
    <source>
        <dbReference type="Proteomes" id="UP000001727"/>
    </source>
</evidence>
<evidence type="ECO:0000256" key="1">
    <source>
        <dbReference type="ARBA" id="ARBA00023125"/>
    </source>
</evidence>
<proteinExistence type="predicted"/>
<dbReference type="Proteomes" id="UP000001727">
    <property type="component" value="Chromosome"/>
</dbReference>
<dbReference type="InterPro" id="IPR013762">
    <property type="entry name" value="Integrase-like_cat_sf"/>
</dbReference>
<dbReference type="Pfam" id="PF00589">
    <property type="entry name" value="Phage_integrase"/>
    <property type="match status" value="1"/>
</dbReference>
<dbReference type="Gene3D" id="1.10.150.130">
    <property type="match status" value="1"/>
</dbReference>
<keyword evidence="1" id="KW-0238">DNA-binding</keyword>
<protein>
    <submittedName>
        <fullName evidence="4">Putative integrase</fullName>
    </submittedName>
</protein>
<dbReference type="SUPFAM" id="SSF56349">
    <property type="entry name" value="DNA breaking-rejoining enzymes"/>
    <property type="match status" value="1"/>
</dbReference>
<dbReference type="GO" id="GO:0006310">
    <property type="term" value="P:DNA recombination"/>
    <property type="evidence" value="ECO:0007669"/>
    <property type="project" value="UniProtKB-KW"/>
</dbReference>